<proteinExistence type="predicted"/>
<keyword evidence="3" id="KW-1185">Reference proteome</keyword>
<name>A0A841N1H6_9BACT</name>
<dbReference type="InterPro" id="IPR000572">
    <property type="entry name" value="OxRdtase_Mopterin-bd_dom"/>
</dbReference>
<evidence type="ECO:0000313" key="3">
    <source>
        <dbReference type="Proteomes" id="UP000588604"/>
    </source>
</evidence>
<dbReference type="RefSeq" id="WP_221444562.1">
    <property type="nucleotide sequence ID" value="NZ_JACIJO010000004.1"/>
</dbReference>
<reference evidence="2 3" key="1">
    <citation type="submission" date="2020-08" db="EMBL/GenBank/DDBJ databases">
        <title>Genomic Encyclopedia of Type Strains, Phase IV (KMG-IV): sequencing the most valuable type-strain genomes for metagenomic binning, comparative biology and taxonomic classification.</title>
        <authorList>
            <person name="Goeker M."/>
        </authorList>
    </citation>
    <scope>NUCLEOTIDE SEQUENCE [LARGE SCALE GENOMIC DNA]</scope>
    <source>
        <strain evidence="2 3">DSM 102044</strain>
    </source>
</reference>
<dbReference type="Gene3D" id="3.90.420.10">
    <property type="entry name" value="Oxidoreductase, molybdopterin-binding domain"/>
    <property type="match status" value="1"/>
</dbReference>
<accession>A0A841N1H6</accession>
<comment type="caution">
    <text evidence="2">The sequence shown here is derived from an EMBL/GenBank/DDBJ whole genome shotgun (WGS) entry which is preliminary data.</text>
</comment>
<dbReference type="Pfam" id="PF00174">
    <property type="entry name" value="Oxidored_molyb"/>
    <property type="match status" value="1"/>
</dbReference>
<dbReference type="PANTHER" id="PTHR43032">
    <property type="entry name" value="PROTEIN-METHIONINE-SULFOXIDE REDUCTASE"/>
    <property type="match status" value="1"/>
</dbReference>
<dbReference type="AlphaFoldDB" id="A0A841N1H6"/>
<protein>
    <submittedName>
        <fullName evidence="2">DMSO/TMAO reductase YedYZ molybdopterin-dependent catalytic subunit</fullName>
    </submittedName>
</protein>
<evidence type="ECO:0000313" key="2">
    <source>
        <dbReference type="EMBL" id="MBB6328525.1"/>
    </source>
</evidence>
<feature type="domain" description="Oxidoreductase molybdopterin-binding" evidence="1">
    <location>
        <begin position="101"/>
        <end position="232"/>
    </location>
</feature>
<dbReference type="EMBL" id="JACIJO010000004">
    <property type="protein sequence ID" value="MBB6328525.1"/>
    <property type="molecule type" value="Genomic_DNA"/>
</dbReference>
<dbReference type="InterPro" id="IPR036374">
    <property type="entry name" value="OxRdtase_Mopterin-bd_sf"/>
</dbReference>
<sequence>MKKKQIITRRAAITTGVAALGALLIPGCNQPMPPNYGNILRMGDNFTYAAHRALFSSQSLAKEYSFSDISSMPATGTINPADTSKEYFSETYDKHLRSGFENWQLPIEGLVARPGNYSLDQLKKFNARTQITRHTCEEGWTAIAEWTGVPLRALLEHAGMMPKARWVNFYSYDGWLDCIDLIDAFHPQTILAYGMNGKNLSIPHGAPIRLRLERQIGFKSMKYLEKIVVTEEYVDPGDIGWAWYNGF</sequence>
<dbReference type="Proteomes" id="UP000588604">
    <property type="component" value="Unassembled WGS sequence"/>
</dbReference>
<gene>
    <name evidence="2" type="ORF">FHS59_004181</name>
</gene>
<organism evidence="2 3">
    <name type="scientific">Algoriphagus iocasae</name>
    <dbReference type="NCBI Taxonomy" id="1836499"/>
    <lineage>
        <taxon>Bacteria</taxon>
        <taxon>Pseudomonadati</taxon>
        <taxon>Bacteroidota</taxon>
        <taxon>Cytophagia</taxon>
        <taxon>Cytophagales</taxon>
        <taxon>Cyclobacteriaceae</taxon>
        <taxon>Algoriphagus</taxon>
    </lineage>
</organism>
<dbReference type="SUPFAM" id="SSF56524">
    <property type="entry name" value="Oxidoreductase molybdopterin-binding domain"/>
    <property type="match status" value="1"/>
</dbReference>
<evidence type="ECO:0000259" key="1">
    <source>
        <dbReference type="Pfam" id="PF00174"/>
    </source>
</evidence>